<protein>
    <submittedName>
        <fullName evidence="1">Uncharacterized protein</fullName>
    </submittedName>
</protein>
<evidence type="ECO:0000313" key="1">
    <source>
        <dbReference type="EMBL" id="KAL2609757.1"/>
    </source>
</evidence>
<dbReference type="AlphaFoldDB" id="A0ABD1XLC2"/>
<comment type="caution">
    <text evidence="1">The sequence shown here is derived from an EMBL/GenBank/DDBJ whole genome shotgun (WGS) entry which is preliminary data.</text>
</comment>
<gene>
    <name evidence="1" type="ORF">R1flu_028330</name>
</gene>
<organism evidence="1 2">
    <name type="scientific">Riccia fluitans</name>
    <dbReference type="NCBI Taxonomy" id="41844"/>
    <lineage>
        <taxon>Eukaryota</taxon>
        <taxon>Viridiplantae</taxon>
        <taxon>Streptophyta</taxon>
        <taxon>Embryophyta</taxon>
        <taxon>Marchantiophyta</taxon>
        <taxon>Marchantiopsida</taxon>
        <taxon>Marchantiidae</taxon>
        <taxon>Marchantiales</taxon>
        <taxon>Ricciaceae</taxon>
        <taxon>Riccia</taxon>
    </lineage>
</organism>
<accession>A0ABD1XLC2</accession>
<dbReference type="Proteomes" id="UP001605036">
    <property type="component" value="Unassembled WGS sequence"/>
</dbReference>
<proteinExistence type="predicted"/>
<evidence type="ECO:0000313" key="2">
    <source>
        <dbReference type="Proteomes" id="UP001605036"/>
    </source>
</evidence>
<name>A0ABD1XLC2_9MARC</name>
<reference evidence="1 2" key="1">
    <citation type="submission" date="2024-09" db="EMBL/GenBank/DDBJ databases">
        <title>Chromosome-scale assembly of Riccia fluitans.</title>
        <authorList>
            <person name="Paukszto L."/>
            <person name="Sawicki J."/>
            <person name="Karawczyk K."/>
            <person name="Piernik-Szablinska J."/>
            <person name="Szczecinska M."/>
            <person name="Mazdziarz M."/>
        </authorList>
    </citation>
    <scope>NUCLEOTIDE SEQUENCE [LARGE SCALE GENOMIC DNA]</scope>
    <source>
        <strain evidence="1">Rf_01</strain>
        <tissue evidence="1">Aerial parts of the thallus</tissue>
    </source>
</reference>
<sequence>MGKDVGRCEFVTKAISGPRQEGYEQESISVGCGGYLKVFLESEDIVEQEKLWLWRILLVRVLLHECGTGSKHEIVYTQEFPPSLPIRICGFEGTSRQHLNIQWSNGLG</sequence>
<keyword evidence="2" id="KW-1185">Reference proteome</keyword>
<dbReference type="EMBL" id="JBHFFA010000008">
    <property type="protein sequence ID" value="KAL2609757.1"/>
    <property type="molecule type" value="Genomic_DNA"/>
</dbReference>